<keyword evidence="7" id="KW-1185">Reference proteome</keyword>
<comment type="caution">
    <text evidence="6">The sequence shown here is derived from an EMBL/GenBank/DDBJ whole genome shotgun (WGS) entry which is preliminary data.</text>
</comment>
<evidence type="ECO:0000256" key="1">
    <source>
        <dbReference type="ARBA" id="ARBA00023015"/>
    </source>
</evidence>
<accession>A0ABV6CZ14</accession>
<dbReference type="PRINTS" id="PR00455">
    <property type="entry name" value="HTHTETR"/>
</dbReference>
<dbReference type="EMBL" id="JBHLWK010000018">
    <property type="protein sequence ID" value="MFC0205620.1"/>
    <property type="molecule type" value="Genomic_DNA"/>
</dbReference>
<gene>
    <name evidence="6" type="ORF">ACFFJC_15245</name>
</gene>
<keyword evidence="1" id="KW-0805">Transcription regulation</keyword>
<evidence type="ECO:0000259" key="5">
    <source>
        <dbReference type="PROSITE" id="PS50977"/>
    </source>
</evidence>
<dbReference type="PROSITE" id="PS50977">
    <property type="entry name" value="HTH_TETR_2"/>
    <property type="match status" value="1"/>
</dbReference>
<protein>
    <submittedName>
        <fullName evidence="6">TetR/AcrR family transcriptional regulator</fullName>
    </submittedName>
</protein>
<evidence type="ECO:0000313" key="6">
    <source>
        <dbReference type="EMBL" id="MFC0205620.1"/>
    </source>
</evidence>
<keyword evidence="3" id="KW-0804">Transcription</keyword>
<evidence type="ECO:0000256" key="3">
    <source>
        <dbReference type="ARBA" id="ARBA00023163"/>
    </source>
</evidence>
<dbReference type="InterPro" id="IPR050109">
    <property type="entry name" value="HTH-type_TetR-like_transc_reg"/>
</dbReference>
<proteinExistence type="predicted"/>
<dbReference type="PANTHER" id="PTHR30055">
    <property type="entry name" value="HTH-TYPE TRANSCRIPTIONAL REGULATOR RUTR"/>
    <property type="match status" value="1"/>
</dbReference>
<dbReference type="InterPro" id="IPR001647">
    <property type="entry name" value="HTH_TetR"/>
</dbReference>
<organism evidence="6 7">
    <name type="scientific">Novosphingobium soli</name>
    <dbReference type="NCBI Taxonomy" id="574956"/>
    <lineage>
        <taxon>Bacteria</taxon>
        <taxon>Pseudomonadati</taxon>
        <taxon>Pseudomonadota</taxon>
        <taxon>Alphaproteobacteria</taxon>
        <taxon>Sphingomonadales</taxon>
        <taxon>Sphingomonadaceae</taxon>
        <taxon>Novosphingobium</taxon>
    </lineage>
</organism>
<evidence type="ECO:0000256" key="2">
    <source>
        <dbReference type="ARBA" id="ARBA00023125"/>
    </source>
</evidence>
<evidence type="ECO:0000313" key="7">
    <source>
        <dbReference type="Proteomes" id="UP001589798"/>
    </source>
</evidence>
<feature type="domain" description="HTH tetR-type" evidence="5">
    <location>
        <begin position="12"/>
        <end position="72"/>
    </location>
</feature>
<dbReference type="Gene3D" id="1.10.357.10">
    <property type="entry name" value="Tetracycline Repressor, domain 2"/>
    <property type="match status" value="1"/>
</dbReference>
<sequence length="193" mass="21355">MVGNRGYTSTSAATRLKLIEAASALLDEEGYPAFTVRRIAARAEVKPQLVHYYFRSMEELVVTVFQRSSASYFRLHDEALSGPRPLHALWALNCNLPEARRVMEYMALAKIYPALREAMQASGESFRQLQIEAIERVCAARDLADPPMPAPALATLISALARTMIIEGNVAMTVGHAQVRAFVEATLAIYEPD</sequence>
<reference evidence="6 7" key="1">
    <citation type="submission" date="2024-09" db="EMBL/GenBank/DDBJ databases">
        <authorList>
            <person name="Sun Q."/>
            <person name="Mori K."/>
        </authorList>
    </citation>
    <scope>NUCLEOTIDE SEQUENCE [LARGE SCALE GENOMIC DNA]</scope>
    <source>
        <strain evidence="6 7">CCM 7706</strain>
    </source>
</reference>
<dbReference type="PANTHER" id="PTHR30055:SF234">
    <property type="entry name" value="HTH-TYPE TRANSCRIPTIONAL REGULATOR BETI"/>
    <property type="match status" value="1"/>
</dbReference>
<feature type="DNA-binding region" description="H-T-H motif" evidence="4">
    <location>
        <begin position="35"/>
        <end position="54"/>
    </location>
</feature>
<dbReference type="InterPro" id="IPR009057">
    <property type="entry name" value="Homeodomain-like_sf"/>
</dbReference>
<keyword evidence="2 4" id="KW-0238">DNA-binding</keyword>
<dbReference type="RefSeq" id="WP_379488350.1">
    <property type="nucleotide sequence ID" value="NZ_JBHLWK010000018.1"/>
</dbReference>
<dbReference type="SUPFAM" id="SSF46689">
    <property type="entry name" value="Homeodomain-like"/>
    <property type="match status" value="1"/>
</dbReference>
<name>A0ABV6CZ14_9SPHN</name>
<evidence type="ECO:0000256" key="4">
    <source>
        <dbReference type="PROSITE-ProRule" id="PRU00335"/>
    </source>
</evidence>
<dbReference type="Pfam" id="PF00440">
    <property type="entry name" value="TetR_N"/>
    <property type="match status" value="1"/>
</dbReference>
<dbReference type="Proteomes" id="UP001589798">
    <property type="component" value="Unassembled WGS sequence"/>
</dbReference>